<dbReference type="Pfam" id="PF04059">
    <property type="entry name" value="RRM_2"/>
    <property type="match status" value="1"/>
</dbReference>
<dbReference type="SUPFAM" id="SSF54928">
    <property type="entry name" value="RNA-binding domain, RBD"/>
    <property type="match status" value="1"/>
</dbReference>
<dbReference type="InterPro" id="IPR035979">
    <property type="entry name" value="RBD_domain_sf"/>
</dbReference>
<evidence type="ECO:0000256" key="1">
    <source>
        <dbReference type="ARBA" id="ARBA00022884"/>
    </source>
</evidence>
<feature type="compositionally biased region" description="Polar residues" evidence="2">
    <location>
        <begin position="294"/>
        <end position="315"/>
    </location>
</feature>
<dbReference type="InParanoid" id="F4R4E5"/>
<evidence type="ECO:0000313" key="5">
    <source>
        <dbReference type="Proteomes" id="UP000001072"/>
    </source>
</evidence>
<dbReference type="Proteomes" id="UP000001072">
    <property type="component" value="Unassembled WGS sequence"/>
</dbReference>
<feature type="region of interest" description="Disordered" evidence="2">
    <location>
        <begin position="293"/>
        <end position="315"/>
    </location>
</feature>
<dbReference type="GO" id="GO:0003723">
    <property type="term" value="F:RNA binding"/>
    <property type="evidence" value="ECO:0007669"/>
    <property type="project" value="UniProtKB-KW"/>
</dbReference>
<dbReference type="AlphaFoldDB" id="F4R4E5"/>
<proteinExistence type="predicted"/>
<dbReference type="KEGG" id="mlr:MELLADRAFT_70498"/>
<dbReference type="Gene3D" id="3.30.70.330">
    <property type="match status" value="1"/>
</dbReference>
<dbReference type="HOGENOM" id="CLU_075865_0_0_1"/>
<name>F4R4E5_MELLP</name>
<dbReference type="EMBL" id="GL883090">
    <property type="protein sequence ID" value="EGG12796.1"/>
    <property type="molecule type" value="Genomic_DNA"/>
</dbReference>
<dbReference type="eggNOG" id="KOG4660">
    <property type="taxonomic scope" value="Eukaryota"/>
</dbReference>
<protein>
    <recommendedName>
        <fullName evidence="3">Mei2-like C-terminal RNA recognition motif domain-containing protein</fullName>
    </recommendedName>
</protein>
<dbReference type="InterPro" id="IPR012677">
    <property type="entry name" value="Nucleotide-bd_a/b_plait_sf"/>
</dbReference>
<organism evidence="5">
    <name type="scientific">Melampsora larici-populina (strain 98AG31 / pathotype 3-4-7)</name>
    <name type="common">Poplar leaf rust fungus</name>
    <dbReference type="NCBI Taxonomy" id="747676"/>
    <lineage>
        <taxon>Eukaryota</taxon>
        <taxon>Fungi</taxon>
        <taxon>Dikarya</taxon>
        <taxon>Basidiomycota</taxon>
        <taxon>Pucciniomycotina</taxon>
        <taxon>Pucciniomycetes</taxon>
        <taxon>Pucciniales</taxon>
        <taxon>Melampsoraceae</taxon>
        <taxon>Melampsora</taxon>
    </lineage>
</organism>
<sequence length="315" mass="35235">MYSTPNTAIVNNIPPNDQPVPINPPMNPRVCMLPPTIRPPPTMISAPEPYNNGLLYRYMADPYAGNYVFPWNARVPGPASSPIYHQPPNSNIAEAIPFSAPMGHPHDRPPPSLQHIDLQKHQHMVAATHRPRAFPFPGVPPSNVIDLDRIECGSDPRTTCMIKNIPNKITDEMLFNFINEICPRGFDFLYLRMDFKARLNVGYAFINFLSVENVLKFAKSKLGVKWGVFLSEKTVQMCYASIQGKENLIEKFRNSAIMEEEESFRPKVYHSSGPLAGLPEPFPHANDLQRKARSQANAALSARPTMQSAGGSMQI</sequence>
<dbReference type="STRING" id="747676.F4R4E5"/>
<keyword evidence="1" id="KW-0694">RNA-binding</keyword>
<dbReference type="GeneID" id="18931544"/>
<dbReference type="PANTHER" id="PTHR23189">
    <property type="entry name" value="RNA RECOGNITION MOTIF-CONTAINING"/>
    <property type="match status" value="1"/>
</dbReference>
<gene>
    <name evidence="4" type="ORF">MELLADRAFT_70498</name>
</gene>
<reference evidence="5" key="1">
    <citation type="journal article" date="2011" name="Proc. Natl. Acad. Sci. U.S.A.">
        <title>Obligate biotrophy features unraveled by the genomic analysis of rust fungi.</title>
        <authorList>
            <person name="Duplessis S."/>
            <person name="Cuomo C.A."/>
            <person name="Lin Y.-C."/>
            <person name="Aerts A."/>
            <person name="Tisserant E."/>
            <person name="Veneault-Fourrey C."/>
            <person name="Joly D.L."/>
            <person name="Hacquard S."/>
            <person name="Amselem J."/>
            <person name="Cantarel B.L."/>
            <person name="Chiu R."/>
            <person name="Coutinho P.M."/>
            <person name="Feau N."/>
            <person name="Field M."/>
            <person name="Frey P."/>
            <person name="Gelhaye E."/>
            <person name="Goldberg J."/>
            <person name="Grabherr M.G."/>
            <person name="Kodira C.D."/>
            <person name="Kohler A."/>
            <person name="Kuees U."/>
            <person name="Lindquist E.A."/>
            <person name="Lucas S.M."/>
            <person name="Mago R."/>
            <person name="Mauceli E."/>
            <person name="Morin E."/>
            <person name="Murat C."/>
            <person name="Pangilinan J.L."/>
            <person name="Park R."/>
            <person name="Pearson M."/>
            <person name="Quesneville H."/>
            <person name="Rouhier N."/>
            <person name="Sakthikumar S."/>
            <person name="Salamov A.A."/>
            <person name="Schmutz J."/>
            <person name="Selles B."/>
            <person name="Shapiro H."/>
            <person name="Tanguay P."/>
            <person name="Tuskan G.A."/>
            <person name="Henrissat B."/>
            <person name="Van de Peer Y."/>
            <person name="Rouze P."/>
            <person name="Ellis J.G."/>
            <person name="Dodds P.N."/>
            <person name="Schein J.E."/>
            <person name="Zhong S."/>
            <person name="Hamelin R.C."/>
            <person name="Grigoriev I.V."/>
            <person name="Szabo L.J."/>
            <person name="Martin F."/>
        </authorList>
    </citation>
    <scope>NUCLEOTIDE SEQUENCE [LARGE SCALE GENOMIC DNA]</scope>
    <source>
        <strain evidence="5">98AG31 / pathotype 3-4-7</strain>
    </source>
</reference>
<evidence type="ECO:0000313" key="4">
    <source>
        <dbReference type="EMBL" id="EGG12796.1"/>
    </source>
</evidence>
<feature type="domain" description="Mei2-like C-terminal RNA recognition motif" evidence="3">
    <location>
        <begin position="157"/>
        <end position="253"/>
    </location>
</feature>
<dbReference type="VEuPathDB" id="FungiDB:MELLADRAFT_70498"/>
<evidence type="ECO:0000256" key="2">
    <source>
        <dbReference type="SAM" id="MobiDB-lite"/>
    </source>
</evidence>
<dbReference type="RefSeq" id="XP_007403734.1">
    <property type="nucleotide sequence ID" value="XM_007403672.1"/>
</dbReference>
<dbReference type="InterPro" id="IPR007201">
    <property type="entry name" value="Mei2-like_Rrm_C"/>
</dbReference>
<evidence type="ECO:0000259" key="3">
    <source>
        <dbReference type="Pfam" id="PF04059"/>
    </source>
</evidence>
<accession>F4R4E5</accession>
<dbReference type="OrthoDB" id="2506272at2759"/>
<keyword evidence="5" id="KW-1185">Reference proteome</keyword>